<dbReference type="InParanoid" id="A0A1X2H9R3"/>
<evidence type="ECO:0000256" key="6">
    <source>
        <dbReference type="PROSITE-ProRule" id="PRU10007"/>
    </source>
</evidence>
<dbReference type="GO" id="GO:0034599">
    <property type="term" value="P:cellular response to oxidative stress"/>
    <property type="evidence" value="ECO:0007669"/>
    <property type="project" value="EnsemblFungi"/>
</dbReference>
<dbReference type="Gene3D" id="3.40.309.10">
    <property type="entry name" value="Aldehyde Dehydrogenase, Chain A, domain 2"/>
    <property type="match status" value="1"/>
</dbReference>
<dbReference type="OMA" id="GQMCICT"/>
<dbReference type="InterPro" id="IPR016161">
    <property type="entry name" value="Ald_DH/histidinol_DH"/>
</dbReference>
<proteinExistence type="inferred from homology"/>
<sequence>MLRAALPTSYLRACLNPNRTFSKKYVIMSSARTITTVAVPELKDKTLFRDKAYVNGEWVTASSKDTFAVYDPATNKEIGQLPECTAEDTRQAIGHASEAFKTWKTTTGKQRHDLLKKWFDLVNQNTDDLATILTMENGKALAEAKGEVAYGNSFFEWFAEEAVRTYGTVIPSHIPNQRFVTVKQPVGVVGIITPWNFPIAMITRKVGAALAAGCTVVIKPGAETPYSALALCELAERAGIPKGVVNVVTTQKHVADVGKELCTNPTVKKISFTGSTGVGKLLMSQASGTMKKISMELGGNAPFIVFDDADLDAAVEGALACKFRGTGQTCVCANRIYVQKGVYAEFATRLAERVGQLRIGHGFDPNTTTGPLINERAVEKIKRHIDDAVSKGGELLIGGKSAGGNFFEPAVVTGMTREMAIATEETFGPIAALFEFNTEDEVLQLANDTEFGLASYFYSRDIGRIWRVAERLEAGMVGANSPILSSCYTPFGGIKESGMGIEGSLHGIDEYMNLKYINMGGI</sequence>
<dbReference type="FunCoup" id="A0A1X2H9R3">
    <property type="interactions" value="191"/>
</dbReference>
<dbReference type="Pfam" id="PF00171">
    <property type="entry name" value="Aldedh"/>
    <property type="match status" value="1"/>
</dbReference>
<dbReference type="Proteomes" id="UP000242180">
    <property type="component" value="Unassembled WGS sequence"/>
</dbReference>
<dbReference type="NCBIfam" id="TIGR01780">
    <property type="entry name" value="SSADH"/>
    <property type="match status" value="1"/>
</dbReference>
<evidence type="ECO:0000259" key="9">
    <source>
        <dbReference type="Pfam" id="PF00171"/>
    </source>
</evidence>
<evidence type="ECO:0000256" key="1">
    <source>
        <dbReference type="ARBA" id="ARBA00005176"/>
    </source>
</evidence>
<comment type="similarity">
    <text evidence="2 7">Belongs to the aldehyde dehydrogenase family.</text>
</comment>
<dbReference type="PANTHER" id="PTHR43353">
    <property type="entry name" value="SUCCINATE-SEMIALDEHYDE DEHYDROGENASE, MITOCHONDRIAL"/>
    <property type="match status" value="1"/>
</dbReference>
<dbReference type="GO" id="GO:0005737">
    <property type="term" value="C:cytoplasm"/>
    <property type="evidence" value="ECO:0007669"/>
    <property type="project" value="TreeGrafter"/>
</dbReference>
<dbReference type="InterPro" id="IPR010102">
    <property type="entry name" value="Succ_semiAld_DH"/>
</dbReference>
<feature type="domain" description="Aldehyde dehydrogenase" evidence="9">
    <location>
        <begin position="58"/>
        <end position="517"/>
    </location>
</feature>
<evidence type="ECO:0000256" key="8">
    <source>
        <dbReference type="RuleBase" id="RU365091"/>
    </source>
</evidence>
<dbReference type="EMBL" id="MCGN01000006">
    <property type="protein sequence ID" value="ORY95378.1"/>
    <property type="molecule type" value="Genomic_DNA"/>
</dbReference>
<dbReference type="GO" id="GO:0006540">
    <property type="term" value="P:gamma-aminobutyrate shunt"/>
    <property type="evidence" value="ECO:0007669"/>
    <property type="project" value="EnsemblFungi"/>
</dbReference>
<dbReference type="InterPro" id="IPR015590">
    <property type="entry name" value="Aldehyde_DH_dom"/>
</dbReference>
<dbReference type="Gene3D" id="3.40.605.10">
    <property type="entry name" value="Aldehyde Dehydrogenase, Chain A, domain 1"/>
    <property type="match status" value="1"/>
</dbReference>
<dbReference type="InterPro" id="IPR029510">
    <property type="entry name" value="Ald_DH_CS_GLU"/>
</dbReference>
<dbReference type="GO" id="GO:0004777">
    <property type="term" value="F:succinate-semialdehyde dehydrogenase (NAD+) activity"/>
    <property type="evidence" value="ECO:0007669"/>
    <property type="project" value="UniProtKB-UniRule"/>
</dbReference>
<dbReference type="AlphaFoldDB" id="A0A1X2H9R3"/>
<evidence type="ECO:0000313" key="10">
    <source>
        <dbReference type="EMBL" id="ORY95378.1"/>
    </source>
</evidence>
<dbReference type="PROSITE" id="PS00687">
    <property type="entry name" value="ALDEHYDE_DEHYDR_GLU"/>
    <property type="match status" value="1"/>
</dbReference>
<evidence type="ECO:0000256" key="2">
    <source>
        <dbReference type="ARBA" id="ARBA00009986"/>
    </source>
</evidence>
<dbReference type="GO" id="GO:0009450">
    <property type="term" value="P:gamma-aminobutyric acid catabolic process"/>
    <property type="evidence" value="ECO:0007669"/>
    <property type="project" value="UniProtKB-UniPathway"/>
</dbReference>
<comment type="catalytic activity">
    <reaction evidence="4 8">
        <text>succinate semialdehyde + NADP(+) + H2O = succinate + NADPH + 2 H(+)</text>
        <dbReference type="Rhea" id="RHEA:13213"/>
        <dbReference type="ChEBI" id="CHEBI:15377"/>
        <dbReference type="ChEBI" id="CHEBI:15378"/>
        <dbReference type="ChEBI" id="CHEBI:30031"/>
        <dbReference type="ChEBI" id="CHEBI:57706"/>
        <dbReference type="ChEBI" id="CHEBI:57783"/>
        <dbReference type="ChEBI" id="CHEBI:58349"/>
        <dbReference type="EC" id="1.2.1.16"/>
    </reaction>
</comment>
<evidence type="ECO:0000256" key="5">
    <source>
        <dbReference type="ARBA" id="ARBA00052698"/>
    </source>
</evidence>
<name>A0A1X2H9R3_SYNRA</name>
<dbReference type="OrthoDB" id="310895at2759"/>
<dbReference type="FunFam" id="3.40.605.10:FF:000005">
    <property type="entry name" value="Succinate-semialdehyde dehydrogenase I"/>
    <property type="match status" value="1"/>
</dbReference>
<dbReference type="InterPro" id="IPR016162">
    <property type="entry name" value="Ald_DH_N"/>
</dbReference>
<dbReference type="SUPFAM" id="SSF53720">
    <property type="entry name" value="ALDH-like"/>
    <property type="match status" value="1"/>
</dbReference>
<comment type="catalytic activity">
    <reaction evidence="5 8">
        <text>succinate semialdehyde + NAD(+) + H2O = succinate + NADH + 2 H(+)</text>
        <dbReference type="Rhea" id="RHEA:13217"/>
        <dbReference type="ChEBI" id="CHEBI:15377"/>
        <dbReference type="ChEBI" id="CHEBI:15378"/>
        <dbReference type="ChEBI" id="CHEBI:30031"/>
        <dbReference type="ChEBI" id="CHEBI:57540"/>
        <dbReference type="ChEBI" id="CHEBI:57706"/>
        <dbReference type="ChEBI" id="CHEBI:57945"/>
        <dbReference type="EC" id="1.2.1.16"/>
    </reaction>
</comment>
<evidence type="ECO:0000256" key="7">
    <source>
        <dbReference type="RuleBase" id="RU003345"/>
    </source>
</evidence>
<organism evidence="10 11">
    <name type="scientific">Syncephalastrum racemosum</name>
    <name type="common">Filamentous fungus</name>
    <dbReference type="NCBI Taxonomy" id="13706"/>
    <lineage>
        <taxon>Eukaryota</taxon>
        <taxon>Fungi</taxon>
        <taxon>Fungi incertae sedis</taxon>
        <taxon>Mucoromycota</taxon>
        <taxon>Mucoromycotina</taxon>
        <taxon>Mucoromycetes</taxon>
        <taxon>Mucorales</taxon>
        <taxon>Syncephalastraceae</taxon>
        <taxon>Syncephalastrum</taxon>
    </lineage>
</organism>
<evidence type="ECO:0000256" key="3">
    <source>
        <dbReference type="ARBA" id="ARBA00023002"/>
    </source>
</evidence>
<dbReference type="GO" id="GO:0036243">
    <property type="term" value="F:succinate-semialdehyde dehydrogenase (NADP+) activity"/>
    <property type="evidence" value="ECO:0007669"/>
    <property type="project" value="RHEA"/>
</dbReference>
<evidence type="ECO:0000313" key="11">
    <source>
        <dbReference type="Proteomes" id="UP000242180"/>
    </source>
</evidence>
<comment type="caution">
    <text evidence="10">The sequence shown here is derived from an EMBL/GenBank/DDBJ whole genome shotgun (WGS) entry which is preliminary data.</text>
</comment>
<dbReference type="UniPathway" id="UPA00733"/>
<keyword evidence="3 7" id="KW-0560">Oxidoreductase</keyword>
<dbReference type="CDD" id="cd07103">
    <property type="entry name" value="ALDH_F5_SSADH_GabD"/>
    <property type="match status" value="1"/>
</dbReference>
<keyword evidence="11" id="KW-1185">Reference proteome</keyword>
<gene>
    <name evidence="10" type="ORF">BCR43DRAFT_475195</name>
</gene>
<reference evidence="10 11" key="1">
    <citation type="submission" date="2016-07" db="EMBL/GenBank/DDBJ databases">
        <title>Pervasive Adenine N6-methylation of Active Genes in Fungi.</title>
        <authorList>
            <consortium name="DOE Joint Genome Institute"/>
            <person name="Mondo S.J."/>
            <person name="Dannebaum R.O."/>
            <person name="Kuo R.C."/>
            <person name="Labutti K."/>
            <person name="Haridas S."/>
            <person name="Kuo A."/>
            <person name="Salamov A."/>
            <person name="Ahrendt S.R."/>
            <person name="Lipzen A."/>
            <person name="Sullivan W."/>
            <person name="Andreopoulos W.B."/>
            <person name="Clum A."/>
            <person name="Lindquist E."/>
            <person name="Daum C."/>
            <person name="Ramamoorthy G.K."/>
            <person name="Gryganskyi A."/>
            <person name="Culley D."/>
            <person name="Magnuson J.K."/>
            <person name="James T.Y."/>
            <person name="O'Malley M.A."/>
            <person name="Stajich J.E."/>
            <person name="Spatafora J.W."/>
            <person name="Visel A."/>
            <person name="Grigoriev I.V."/>
        </authorList>
    </citation>
    <scope>NUCLEOTIDE SEQUENCE [LARGE SCALE GENOMIC DNA]</scope>
    <source>
        <strain evidence="10 11">NRRL 2496</strain>
    </source>
</reference>
<dbReference type="FunFam" id="3.40.309.10:FF:000004">
    <property type="entry name" value="Succinate-semialdehyde dehydrogenase I"/>
    <property type="match status" value="1"/>
</dbReference>
<feature type="active site" evidence="6">
    <location>
        <position position="296"/>
    </location>
</feature>
<dbReference type="InterPro" id="IPR016163">
    <property type="entry name" value="Ald_DH_C"/>
</dbReference>
<accession>A0A1X2H9R3</accession>
<dbReference type="EC" id="1.2.1.16" evidence="8"/>
<comment type="pathway">
    <text evidence="1 8">Amino-acid degradation; 4-aminobutanoate degradation.</text>
</comment>
<dbReference type="STRING" id="13706.A0A1X2H9R3"/>
<evidence type="ECO:0000256" key="4">
    <source>
        <dbReference type="ARBA" id="ARBA00050387"/>
    </source>
</evidence>
<dbReference type="InterPro" id="IPR050740">
    <property type="entry name" value="Aldehyde_DH_Superfamily"/>
</dbReference>
<dbReference type="PANTHER" id="PTHR43353:SF5">
    <property type="entry name" value="SUCCINATE-SEMIALDEHYDE DEHYDROGENASE, MITOCHONDRIAL"/>
    <property type="match status" value="1"/>
</dbReference>
<protein>
    <recommendedName>
        <fullName evidence="8">Succinate-semialdehyde dehydrogenase</fullName>
        <ecNumber evidence="8">1.2.1.16</ecNumber>
    </recommendedName>
</protein>